<keyword evidence="3 8" id="KW-0812">Transmembrane</keyword>
<dbReference type="SUPFAM" id="SSF52540">
    <property type="entry name" value="P-loop containing nucleoside triphosphate hydrolases"/>
    <property type="match status" value="1"/>
</dbReference>
<keyword evidence="5 11" id="KW-0067">ATP-binding</keyword>
<accession>A0A3R5UX05</accession>
<dbReference type="InterPro" id="IPR003593">
    <property type="entry name" value="AAA+_ATPase"/>
</dbReference>
<evidence type="ECO:0000256" key="3">
    <source>
        <dbReference type="ARBA" id="ARBA00022692"/>
    </source>
</evidence>
<dbReference type="GO" id="GO:0016887">
    <property type="term" value="F:ATP hydrolysis activity"/>
    <property type="evidence" value="ECO:0007669"/>
    <property type="project" value="InterPro"/>
</dbReference>
<gene>
    <name evidence="11" type="ORF">EQP59_03665</name>
</gene>
<feature type="domain" description="ABC transporter" evidence="9">
    <location>
        <begin position="373"/>
        <end position="607"/>
    </location>
</feature>
<evidence type="ECO:0000256" key="5">
    <source>
        <dbReference type="ARBA" id="ARBA00022840"/>
    </source>
</evidence>
<dbReference type="PANTHER" id="PTHR43394">
    <property type="entry name" value="ATP-DEPENDENT PERMEASE MDL1, MITOCHONDRIAL"/>
    <property type="match status" value="1"/>
</dbReference>
<dbReference type="AlphaFoldDB" id="A0A3R5UX05"/>
<dbReference type="GO" id="GO:0005886">
    <property type="term" value="C:plasma membrane"/>
    <property type="evidence" value="ECO:0007669"/>
    <property type="project" value="UniProtKB-SubCell"/>
</dbReference>
<dbReference type="Proteomes" id="UP000287701">
    <property type="component" value="Chromosome"/>
</dbReference>
<evidence type="ECO:0000256" key="1">
    <source>
        <dbReference type="ARBA" id="ARBA00004651"/>
    </source>
</evidence>
<keyword evidence="2" id="KW-0813">Transport</keyword>
<dbReference type="SMART" id="SM00382">
    <property type="entry name" value="AAA"/>
    <property type="match status" value="1"/>
</dbReference>
<reference evidence="11 12" key="1">
    <citation type="submission" date="2019-01" db="EMBL/GenBank/DDBJ databases">
        <title>Whole Genome of Ornithobacterium rhinotracheale FARPER-174b.</title>
        <authorList>
            <person name="Tataje-Lavanda L.A."/>
            <person name="Montalvan A."/>
            <person name="Montesinos R."/>
            <person name="Zimic M."/>
            <person name="Fernandez-Sanchez M."/>
            <person name="Fernandez-Diaz M."/>
        </authorList>
    </citation>
    <scope>NUCLEOTIDE SEQUENCE [LARGE SCALE GENOMIC DNA]</scope>
    <source>
        <strain evidence="11 12">FARPER-174b</strain>
    </source>
</reference>
<dbReference type="FunFam" id="3.40.50.300:FF:000287">
    <property type="entry name" value="Multidrug ABC transporter ATP-binding protein"/>
    <property type="match status" value="1"/>
</dbReference>
<dbReference type="CDD" id="cd18552">
    <property type="entry name" value="ABC_6TM_MsbA_like"/>
    <property type="match status" value="1"/>
</dbReference>
<evidence type="ECO:0000259" key="9">
    <source>
        <dbReference type="PROSITE" id="PS50893"/>
    </source>
</evidence>
<keyword evidence="6 8" id="KW-1133">Transmembrane helix</keyword>
<dbReference type="SUPFAM" id="SSF90123">
    <property type="entry name" value="ABC transporter transmembrane region"/>
    <property type="match status" value="1"/>
</dbReference>
<evidence type="ECO:0000259" key="10">
    <source>
        <dbReference type="PROSITE" id="PS50929"/>
    </source>
</evidence>
<name>A0A3R5UX05_ORNRH</name>
<dbReference type="PROSITE" id="PS00211">
    <property type="entry name" value="ABC_TRANSPORTER_1"/>
    <property type="match status" value="1"/>
</dbReference>
<dbReference type="EMBL" id="CP035107">
    <property type="protein sequence ID" value="QAR30515.1"/>
    <property type="molecule type" value="Genomic_DNA"/>
</dbReference>
<dbReference type="PROSITE" id="PS50929">
    <property type="entry name" value="ABC_TM1F"/>
    <property type="match status" value="1"/>
</dbReference>
<evidence type="ECO:0000256" key="2">
    <source>
        <dbReference type="ARBA" id="ARBA00022448"/>
    </source>
</evidence>
<dbReference type="Pfam" id="PF00664">
    <property type="entry name" value="ABC_membrane"/>
    <property type="match status" value="1"/>
</dbReference>
<dbReference type="InterPro" id="IPR027417">
    <property type="entry name" value="P-loop_NTPase"/>
</dbReference>
<dbReference type="OrthoDB" id="9780296at2"/>
<dbReference type="InterPro" id="IPR039421">
    <property type="entry name" value="Type_1_exporter"/>
</dbReference>
<dbReference type="GO" id="GO:0015421">
    <property type="term" value="F:ABC-type oligopeptide transporter activity"/>
    <property type="evidence" value="ECO:0007669"/>
    <property type="project" value="TreeGrafter"/>
</dbReference>
<keyword evidence="4" id="KW-0547">Nucleotide-binding</keyword>
<dbReference type="Gene3D" id="3.40.50.300">
    <property type="entry name" value="P-loop containing nucleotide triphosphate hydrolases"/>
    <property type="match status" value="1"/>
</dbReference>
<sequence length="611" mass="69059">MKAFKRVLKYIKPYKLDLVLTVFFNILYSLFAIFSISSLFPILKILFDNVEKNTTEIIEPEGVGEFSFQHAQYLLNKYIADQMNVCGELTVLAFICLITVILFLLRNIFRYAAQCYVISLKSGISRDIRNDLYAKIVKLPVSFFTDQRKGDLMSRVSSDVDNIQRYNLNPLIEIFRAPFMIIASLVMLIYLNAGLTLVAFIVLPLMGGVISMISKSLKRSSQESQHLLGRLISSVEETIAANKIIKIFNAENILTKRFFKLNSTWRKIYNKVEYRYELSSPMSEVLGSVTMIILVFYGGKVIIEGGDLTGEAFLTFIGIFFQMLDPAKSLSKAFTDVARGNASAERIFEILDAKIVVEEQENALEIEDFNHQIEFKNVSFSYENDTPIIKNFNLTIKKGMSVALVGQSGSGKSTIANLLARFYDPQEGEILIDGQPLRNLNLKDYRKLMGMVTQDSILFNDTVYNNIALGKEDATPQEIHHAAEVANAKEFIEKLSQKYNENIGEGGSKLSGGQKQRLSIARAVLKNPPIMILDEATSALDTHSERLVQQALDYMMQNTTSLMIAHRLSTIQNADLIVVMENGEIKEQGKHNELMEKEGIYAQLIRMQNFD</sequence>
<evidence type="ECO:0000256" key="8">
    <source>
        <dbReference type="SAM" id="Phobius"/>
    </source>
</evidence>
<dbReference type="PANTHER" id="PTHR43394:SF1">
    <property type="entry name" value="ATP-BINDING CASSETTE SUB-FAMILY B MEMBER 10, MITOCHONDRIAL"/>
    <property type="match status" value="1"/>
</dbReference>
<dbReference type="RefSeq" id="WP_128501003.1">
    <property type="nucleotide sequence ID" value="NZ_CP035107.1"/>
</dbReference>
<feature type="transmembrane region" description="Helical" evidence="8">
    <location>
        <begin position="89"/>
        <end position="109"/>
    </location>
</feature>
<proteinExistence type="predicted"/>
<evidence type="ECO:0000256" key="4">
    <source>
        <dbReference type="ARBA" id="ARBA00022741"/>
    </source>
</evidence>
<protein>
    <submittedName>
        <fullName evidence="11">ABC transporter ATP-binding protein</fullName>
    </submittedName>
</protein>
<dbReference type="Pfam" id="PF00005">
    <property type="entry name" value="ABC_tran"/>
    <property type="match status" value="1"/>
</dbReference>
<evidence type="ECO:0000256" key="7">
    <source>
        <dbReference type="ARBA" id="ARBA00023136"/>
    </source>
</evidence>
<dbReference type="InterPro" id="IPR017871">
    <property type="entry name" value="ABC_transporter-like_CS"/>
</dbReference>
<dbReference type="InterPro" id="IPR036640">
    <property type="entry name" value="ABC1_TM_sf"/>
</dbReference>
<evidence type="ECO:0000313" key="12">
    <source>
        <dbReference type="Proteomes" id="UP000287701"/>
    </source>
</evidence>
<dbReference type="InterPro" id="IPR011527">
    <property type="entry name" value="ABC1_TM_dom"/>
</dbReference>
<comment type="subcellular location">
    <subcellularLocation>
        <location evidence="1">Cell membrane</location>
        <topology evidence="1">Multi-pass membrane protein</topology>
    </subcellularLocation>
</comment>
<organism evidence="11 12">
    <name type="scientific">Ornithobacterium rhinotracheale</name>
    <dbReference type="NCBI Taxonomy" id="28251"/>
    <lineage>
        <taxon>Bacteria</taxon>
        <taxon>Pseudomonadati</taxon>
        <taxon>Bacteroidota</taxon>
        <taxon>Flavobacteriia</taxon>
        <taxon>Flavobacteriales</taxon>
        <taxon>Weeksellaceae</taxon>
        <taxon>Ornithobacterium</taxon>
    </lineage>
</organism>
<evidence type="ECO:0000313" key="11">
    <source>
        <dbReference type="EMBL" id="QAR30515.1"/>
    </source>
</evidence>
<feature type="transmembrane region" description="Helical" evidence="8">
    <location>
        <begin position="20"/>
        <end position="43"/>
    </location>
</feature>
<dbReference type="PROSITE" id="PS50893">
    <property type="entry name" value="ABC_TRANSPORTER_2"/>
    <property type="match status" value="1"/>
</dbReference>
<dbReference type="InterPro" id="IPR003439">
    <property type="entry name" value="ABC_transporter-like_ATP-bd"/>
</dbReference>
<dbReference type="Gene3D" id="1.20.1560.10">
    <property type="entry name" value="ABC transporter type 1, transmembrane domain"/>
    <property type="match status" value="1"/>
</dbReference>
<dbReference type="GO" id="GO:0005524">
    <property type="term" value="F:ATP binding"/>
    <property type="evidence" value="ECO:0007669"/>
    <property type="project" value="UniProtKB-KW"/>
</dbReference>
<keyword evidence="7 8" id="KW-0472">Membrane</keyword>
<evidence type="ECO:0000256" key="6">
    <source>
        <dbReference type="ARBA" id="ARBA00022989"/>
    </source>
</evidence>
<feature type="domain" description="ABC transmembrane type-1" evidence="10">
    <location>
        <begin position="71"/>
        <end position="339"/>
    </location>
</feature>